<protein>
    <submittedName>
        <fullName evidence="1">9357_t:CDS:1</fullName>
    </submittedName>
</protein>
<keyword evidence="2" id="KW-1185">Reference proteome</keyword>
<name>A0ACA9RB48_9GLOM</name>
<dbReference type="Proteomes" id="UP000789366">
    <property type="component" value="Unassembled WGS sequence"/>
</dbReference>
<feature type="non-terminal residue" evidence="1">
    <location>
        <position position="1"/>
    </location>
</feature>
<gene>
    <name evidence="1" type="ORF">SPELUC_LOCUS16737</name>
</gene>
<proteinExistence type="predicted"/>
<organism evidence="1 2">
    <name type="scientific">Cetraspora pellucida</name>
    <dbReference type="NCBI Taxonomy" id="1433469"/>
    <lineage>
        <taxon>Eukaryota</taxon>
        <taxon>Fungi</taxon>
        <taxon>Fungi incertae sedis</taxon>
        <taxon>Mucoromycota</taxon>
        <taxon>Glomeromycotina</taxon>
        <taxon>Glomeromycetes</taxon>
        <taxon>Diversisporales</taxon>
        <taxon>Gigasporaceae</taxon>
        <taxon>Cetraspora</taxon>
    </lineage>
</organism>
<sequence>PNSKENSDSPTPDPYNPDDSDYKDMTDTHAKYLNLIAIGARKV</sequence>
<comment type="caution">
    <text evidence="1">The sequence shown here is derived from an EMBL/GenBank/DDBJ whole genome shotgun (WGS) entry which is preliminary data.</text>
</comment>
<evidence type="ECO:0000313" key="1">
    <source>
        <dbReference type="EMBL" id="CAG8785307.1"/>
    </source>
</evidence>
<dbReference type="EMBL" id="CAJVPW010063960">
    <property type="protein sequence ID" value="CAG8785307.1"/>
    <property type="molecule type" value="Genomic_DNA"/>
</dbReference>
<reference evidence="1" key="1">
    <citation type="submission" date="2021-06" db="EMBL/GenBank/DDBJ databases">
        <authorList>
            <person name="Kallberg Y."/>
            <person name="Tangrot J."/>
            <person name="Rosling A."/>
        </authorList>
    </citation>
    <scope>NUCLEOTIDE SEQUENCE</scope>
    <source>
        <strain evidence="1">28 12/20/2015</strain>
    </source>
</reference>
<evidence type="ECO:0000313" key="2">
    <source>
        <dbReference type="Proteomes" id="UP000789366"/>
    </source>
</evidence>
<accession>A0ACA9RB48</accession>